<organism evidence="8 9">
    <name type="scientific">Algoriphagus faecimaris</name>
    <dbReference type="NCBI Taxonomy" id="686796"/>
    <lineage>
        <taxon>Bacteria</taxon>
        <taxon>Pseudomonadati</taxon>
        <taxon>Bacteroidota</taxon>
        <taxon>Cytophagia</taxon>
        <taxon>Cytophagales</taxon>
        <taxon>Cyclobacteriaceae</taxon>
        <taxon>Algoriphagus</taxon>
    </lineage>
</organism>
<dbReference type="PANTHER" id="PTHR21496:SF0">
    <property type="entry name" value="RIESKE DOMAIN-CONTAINING PROTEIN"/>
    <property type="match status" value="1"/>
</dbReference>
<dbReference type="STRING" id="686796.SAMN04488104_106612"/>
<dbReference type="Pfam" id="PF00355">
    <property type="entry name" value="Rieske"/>
    <property type="match status" value="1"/>
</dbReference>
<evidence type="ECO:0000313" key="9">
    <source>
        <dbReference type="Proteomes" id="UP000199060"/>
    </source>
</evidence>
<feature type="domain" description="Rieske" evidence="7">
    <location>
        <begin position="8"/>
        <end position="104"/>
    </location>
</feature>
<dbReference type="PROSITE" id="PS51296">
    <property type="entry name" value="RIESKE"/>
    <property type="match status" value="1"/>
</dbReference>
<evidence type="ECO:0000256" key="5">
    <source>
        <dbReference type="ARBA" id="ARBA00034078"/>
    </source>
</evidence>
<dbReference type="OrthoDB" id="593800at2"/>
<dbReference type="PANTHER" id="PTHR21496">
    <property type="entry name" value="FERREDOXIN-RELATED"/>
    <property type="match status" value="1"/>
</dbReference>
<dbReference type="SUPFAM" id="SSF50022">
    <property type="entry name" value="ISP domain"/>
    <property type="match status" value="1"/>
</dbReference>
<comment type="cofactor">
    <cofactor evidence="5">
        <name>[2Fe-2S] cluster</name>
        <dbReference type="ChEBI" id="CHEBI:190135"/>
    </cofactor>
</comment>
<keyword evidence="1" id="KW-0001">2Fe-2S</keyword>
<dbReference type="RefSeq" id="WP_087941369.1">
    <property type="nucleotide sequence ID" value="NZ_FNAC01000066.1"/>
</dbReference>
<evidence type="ECO:0000256" key="4">
    <source>
        <dbReference type="ARBA" id="ARBA00023014"/>
    </source>
</evidence>
<sequence>MKQFLFGNSPDSVNDLFPDRVIKRLLLDEEEIGVLRIGNTFFAFQSSCPHRGASLIQAHINGQGEIICPLHQYRFDLKTGQLKMGFCGDLKVFQTQLTEEGLLVFTQ</sequence>
<dbReference type="Proteomes" id="UP000199060">
    <property type="component" value="Unassembled WGS sequence"/>
</dbReference>
<evidence type="ECO:0000256" key="1">
    <source>
        <dbReference type="ARBA" id="ARBA00022714"/>
    </source>
</evidence>
<accession>A0A1G6XSN1</accession>
<reference evidence="9" key="1">
    <citation type="submission" date="2016-10" db="EMBL/GenBank/DDBJ databases">
        <authorList>
            <person name="Varghese N."/>
            <person name="Submissions S."/>
        </authorList>
    </citation>
    <scope>NUCLEOTIDE SEQUENCE [LARGE SCALE GENOMIC DNA]</scope>
    <source>
        <strain evidence="9">DSM 23095</strain>
    </source>
</reference>
<keyword evidence="4" id="KW-0411">Iron-sulfur</keyword>
<keyword evidence="9" id="KW-1185">Reference proteome</keyword>
<dbReference type="GO" id="GO:0051213">
    <property type="term" value="F:dioxygenase activity"/>
    <property type="evidence" value="ECO:0007669"/>
    <property type="project" value="UniProtKB-KW"/>
</dbReference>
<evidence type="ECO:0000256" key="3">
    <source>
        <dbReference type="ARBA" id="ARBA00023004"/>
    </source>
</evidence>
<keyword evidence="8" id="KW-0223">Dioxygenase</keyword>
<evidence type="ECO:0000313" key="8">
    <source>
        <dbReference type="EMBL" id="SDD81150.1"/>
    </source>
</evidence>
<dbReference type="CDD" id="cd03467">
    <property type="entry name" value="Rieske"/>
    <property type="match status" value="1"/>
</dbReference>
<name>A0A1G6XSN1_9BACT</name>
<keyword evidence="8" id="KW-0560">Oxidoreductase</keyword>
<dbReference type="AlphaFoldDB" id="A0A1G6XSN1"/>
<keyword evidence="2" id="KW-0479">Metal-binding</keyword>
<dbReference type="GO" id="GO:0046872">
    <property type="term" value="F:metal ion binding"/>
    <property type="evidence" value="ECO:0007669"/>
    <property type="project" value="UniProtKB-KW"/>
</dbReference>
<evidence type="ECO:0000256" key="2">
    <source>
        <dbReference type="ARBA" id="ARBA00022723"/>
    </source>
</evidence>
<dbReference type="EMBL" id="FNAC01000066">
    <property type="protein sequence ID" value="SDD81150.1"/>
    <property type="molecule type" value="Genomic_DNA"/>
</dbReference>
<dbReference type="InterPro" id="IPR017941">
    <property type="entry name" value="Rieske_2Fe-2S"/>
</dbReference>
<proteinExistence type="inferred from homology"/>
<keyword evidence="3" id="KW-0408">Iron</keyword>
<dbReference type="GO" id="GO:0051537">
    <property type="term" value="F:2 iron, 2 sulfur cluster binding"/>
    <property type="evidence" value="ECO:0007669"/>
    <property type="project" value="UniProtKB-KW"/>
</dbReference>
<gene>
    <name evidence="8" type="ORF">SAMN04488104_106612</name>
</gene>
<evidence type="ECO:0000256" key="6">
    <source>
        <dbReference type="ARBA" id="ARBA00038001"/>
    </source>
</evidence>
<dbReference type="Gene3D" id="2.102.10.10">
    <property type="entry name" value="Rieske [2Fe-2S] iron-sulphur domain"/>
    <property type="match status" value="1"/>
</dbReference>
<protein>
    <submittedName>
        <fullName evidence="8">Ferredoxin subunit of nitrite reductase or a ring-hydroxylating dioxygenase</fullName>
    </submittedName>
</protein>
<dbReference type="InterPro" id="IPR036922">
    <property type="entry name" value="Rieske_2Fe-2S_sf"/>
</dbReference>
<evidence type="ECO:0000259" key="7">
    <source>
        <dbReference type="PROSITE" id="PS51296"/>
    </source>
</evidence>
<comment type="similarity">
    <text evidence="6">Belongs to the bacterial ring-hydroxylating dioxygenase ferredoxin component family.</text>
</comment>